<organism evidence="1 2">
    <name type="scientific">Acinetobacter pseudolwoffii</name>
    <dbReference type="NCBI Taxonomy" id="2053287"/>
    <lineage>
        <taxon>Bacteria</taxon>
        <taxon>Pseudomonadati</taxon>
        <taxon>Pseudomonadota</taxon>
        <taxon>Gammaproteobacteria</taxon>
        <taxon>Moraxellales</taxon>
        <taxon>Moraxellaceae</taxon>
        <taxon>Acinetobacter</taxon>
    </lineage>
</organism>
<evidence type="ECO:0000313" key="1">
    <source>
        <dbReference type="EMBL" id="ENW86482.1"/>
    </source>
</evidence>
<dbReference type="EMBL" id="APRJ01000011">
    <property type="protein sequence ID" value="ENW86482.1"/>
    <property type="molecule type" value="Genomic_DNA"/>
</dbReference>
<name>N9KR18_9GAMM</name>
<dbReference type="OrthoDB" id="6694761at2"/>
<evidence type="ECO:0000313" key="2">
    <source>
        <dbReference type="Proteomes" id="UP000023774"/>
    </source>
</evidence>
<keyword evidence="2" id="KW-1185">Reference proteome</keyword>
<dbReference type="HOGENOM" id="CLU_2730772_0_0_6"/>
<proteinExistence type="predicted"/>
<sequence length="71" mass="8528">MQTIEINSHKISHVVYQHHLLTVVLQTGERFLYRLLESSTFTQFIEAADRDKFFKTEIEAKKKFKRIQIFV</sequence>
<dbReference type="Proteomes" id="UP000023774">
    <property type="component" value="Unassembled WGS sequence"/>
</dbReference>
<protein>
    <recommendedName>
        <fullName evidence="3">KTSC domain-containing protein</fullName>
    </recommendedName>
</protein>
<reference evidence="1 2" key="1">
    <citation type="submission" date="2013-02" db="EMBL/GenBank/DDBJ databases">
        <title>The Genome Sequence of Acinetobacter sp. NIPH 713.</title>
        <authorList>
            <consortium name="The Broad Institute Genome Sequencing Platform"/>
            <consortium name="The Broad Institute Genome Sequencing Center for Infectious Disease"/>
            <person name="Cerqueira G."/>
            <person name="Feldgarden M."/>
            <person name="Courvalin P."/>
            <person name="Perichon B."/>
            <person name="Grillot-Courvalin C."/>
            <person name="Clermont D."/>
            <person name="Rocha E."/>
            <person name="Yoon E.-J."/>
            <person name="Nemec A."/>
            <person name="Walker B."/>
            <person name="Young S.K."/>
            <person name="Zeng Q."/>
            <person name="Gargeya S."/>
            <person name="Fitzgerald M."/>
            <person name="Haas B."/>
            <person name="Abouelleil A."/>
            <person name="Alvarado L."/>
            <person name="Arachchi H.M."/>
            <person name="Berlin A.M."/>
            <person name="Chapman S.B."/>
            <person name="Dewar J."/>
            <person name="Goldberg J."/>
            <person name="Griggs A."/>
            <person name="Gujja S."/>
            <person name="Hansen M."/>
            <person name="Howarth C."/>
            <person name="Imamovic A."/>
            <person name="Larimer J."/>
            <person name="McCowan C."/>
            <person name="Murphy C."/>
            <person name="Neiman D."/>
            <person name="Pearson M."/>
            <person name="Priest M."/>
            <person name="Roberts A."/>
            <person name="Saif S."/>
            <person name="Shea T."/>
            <person name="Sisk P."/>
            <person name="Sykes S."/>
            <person name="Wortman J."/>
            <person name="Nusbaum C."/>
            <person name="Birren B."/>
        </authorList>
    </citation>
    <scope>NUCLEOTIDE SEQUENCE [LARGE SCALE GENOMIC DNA]</scope>
    <source>
        <strain evidence="1 2">NIPH 713</strain>
    </source>
</reference>
<comment type="caution">
    <text evidence="1">The sequence shown here is derived from an EMBL/GenBank/DDBJ whole genome shotgun (WGS) entry which is preliminary data.</text>
</comment>
<dbReference type="RefSeq" id="WP_005171441.1">
    <property type="nucleotide sequence ID" value="NZ_KB850035.1"/>
</dbReference>
<dbReference type="PATRIC" id="fig|1217709.3.peg.1482"/>
<gene>
    <name evidence="1" type="ORF">F906_01537</name>
</gene>
<accession>N9KR18</accession>
<evidence type="ECO:0008006" key="3">
    <source>
        <dbReference type="Google" id="ProtNLM"/>
    </source>
</evidence>
<dbReference type="AlphaFoldDB" id="N9KR18"/>